<organism evidence="2 3">
    <name type="scientific">Lachnospira multipara</name>
    <dbReference type="NCBI Taxonomy" id="28051"/>
    <lineage>
        <taxon>Bacteria</taxon>
        <taxon>Bacillati</taxon>
        <taxon>Bacillota</taxon>
        <taxon>Clostridia</taxon>
        <taxon>Lachnospirales</taxon>
        <taxon>Lachnospiraceae</taxon>
        <taxon>Lachnospira</taxon>
    </lineage>
</organism>
<proteinExistence type="predicted"/>
<dbReference type="Proteomes" id="UP000236726">
    <property type="component" value="Unassembled WGS sequence"/>
</dbReference>
<gene>
    <name evidence="2" type="ORF">SAMN05216537_11274</name>
</gene>
<name>A0A1H5VTK7_9FIRM</name>
<evidence type="ECO:0000256" key="1">
    <source>
        <dbReference type="SAM" id="Phobius"/>
    </source>
</evidence>
<protein>
    <submittedName>
        <fullName evidence="2">Uncharacterized protein</fullName>
    </submittedName>
</protein>
<feature type="transmembrane region" description="Helical" evidence="1">
    <location>
        <begin position="25"/>
        <end position="44"/>
    </location>
</feature>
<dbReference type="AlphaFoldDB" id="A0A1H5VTK7"/>
<evidence type="ECO:0000313" key="2">
    <source>
        <dbReference type="EMBL" id="SEF90298.1"/>
    </source>
</evidence>
<keyword evidence="1" id="KW-0472">Membrane</keyword>
<sequence length="51" mass="5839">MSEIIIATILFLIECIIDTIIAKPTIAVLLFGIAWRICMVLAIYKQFIDKR</sequence>
<dbReference type="EMBL" id="FNUL01000012">
    <property type="protein sequence ID" value="SEF90298.1"/>
    <property type="molecule type" value="Genomic_DNA"/>
</dbReference>
<keyword evidence="1" id="KW-0812">Transmembrane</keyword>
<reference evidence="2 3" key="1">
    <citation type="submission" date="2016-10" db="EMBL/GenBank/DDBJ databases">
        <authorList>
            <person name="de Groot N.N."/>
        </authorList>
    </citation>
    <scope>NUCLEOTIDE SEQUENCE [LARGE SCALE GENOMIC DNA]</scope>
    <source>
        <strain evidence="2 3">D15d</strain>
    </source>
</reference>
<dbReference type="RefSeq" id="WP_181022541.1">
    <property type="nucleotide sequence ID" value="NZ_FNUL01000012.1"/>
</dbReference>
<keyword evidence="1" id="KW-1133">Transmembrane helix</keyword>
<keyword evidence="3" id="KW-1185">Reference proteome</keyword>
<evidence type="ECO:0000313" key="3">
    <source>
        <dbReference type="Proteomes" id="UP000236726"/>
    </source>
</evidence>
<accession>A0A1H5VTK7</accession>